<dbReference type="Proteomes" id="UP000234420">
    <property type="component" value="Unassembled WGS sequence"/>
</dbReference>
<dbReference type="SUPFAM" id="SSF51658">
    <property type="entry name" value="Xylose isomerase-like"/>
    <property type="match status" value="1"/>
</dbReference>
<dbReference type="AlphaFoldDB" id="A0A2N4UQ74"/>
<sequence length="297" mass="34032">MVVQLRRRNLVNFSSQQSIGVGLRSPHIIEIITQRPQLGWLEIHSENYFNPHSLARQQLRQLQSNYPISCHGIGLSLGSDDPLNIQHLQQLKQLITETEPFLISDHLSWSSVNGHYFNDLLPLPYTEEALNNFCDKVIQVQDVLQRQMLIENPSSYLQFQHSTIPEWEFLMAVQQRTDCGLLLDLNNIHVSSFNHGFDCQTYLAAINPAVVQEIHLAGFIRKQLPHGEIWIDTHSQPVSDEVWQLYQQWIRNHGSETPTLIEWDADIPPLAILLAEANKAQAIIEKEYANATISNHA</sequence>
<dbReference type="EMBL" id="NPIB01000019">
    <property type="protein sequence ID" value="PLC57153.1"/>
    <property type="molecule type" value="Genomic_DNA"/>
</dbReference>
<organism evidence="2 3">
    <name type="scientific">Photobacterium carnosum</name>
    <dbReference type="NCBI Taxonomy" id="2023717"/>
    <lineage>
        <taxon>Bacteria</taxon>
        <taxon>Pseudomonadati</taxon>
        <taxon>Pseudomonadota</taxon>
        <taxon>Gammaproteobacteria</taxon>
        <taxon>Vibrionales</taxon>
        <taxon>Vibrionaceae</taxon>
        <taxon>Photobacterium</taxon>
    </lineage>
</organism>
<reference evidence="2 3" key="1">
    <citation type="journal article" date="2018" name="Syst. Appl. Microbiol.">
        <title>Photobacterium carnosum sp. nov., isolated from spoiled modified atmosphere packaged poultry meat.</title>
        <authorList>
            <person name="Hilgarth M."/>
            <person name="Fuertes S."/>
            <person name="Ehrmann M."/>
            <person name="Vogel R.F."/>
        </authorList>
    </citation>
    <scope>NUCLEOTIDE SEQUENCE [LARGE SCALE GENOMIC DNA]</scope>
    <source>
        <strain evidence="2 3">TMW 2.2021</strain>
    </source>
</reference>
<dbReference type="HAMAP" id="MF_00697">
    <property type="entry name" value="UPF0276"/>
    <property type="match status" value="1"/>
</dbReference>
<dbReference type="Pfam" id="PF05114">
    <property type="entry name" value="MbnB_TglH_ChrH"/>
    <property type="match status" value="1"/>
</dbReference>
<accession>A0A2N4UQ74</accession>
<name>A0A2N4UQ74_9GAMM</name>
<gene>
    <name evidence="2" type="ORF">CIK00_14470</name>
</gene>
<comment type="caution">
    <text evidence="2">The sequence shown here is derived from an EMBL/GenBank/DDBJ whole genome shotgun (WGS) entry which is preliminary data.</text>
</comment>
<evidence type="ECO:0000313" key="2">
    <source>
        <dbReference type="EMBL" id="PLC57153.1"/>
    </source>
</evidence>
<dbReference type="InterPro" id="IPR007801">
    <property type="entry name" value="MbnB/TglH/ChrH"/>
</dbReference>
<dbReference type="Gene3D" id="3.20.20.150">
    <property type="entry name" value="Divalent-metal-dependent TIM barrel enzymes"/>
    <property type="match status" value="1"/>
</dbReference>
<proteinExistence type="inferred from homology"/>
<evidence type="ECO:0000313" key="3">
    <source>
        <dbReference type="Proteomes" id="UP000234420"/>
    </source>
</evidence>
<dbReference type="InterPro" id="IPR036237">
    <property type="entry name" value="Xyl_isomerase-like_sf"/>
</dbReference>
<keyword evidence="3" id="KW-1185">Reference proteome</keyword>
<comment type="similarity">
    <text evidence="1">Belongs to the UPF0276 family.</text>
</comment>
<dbReference type="PANTHER" id="PTHR42194">
    <property type="entry name" value="UPF0276 PROTEIN HI_1600"/>
    <property type="match status" value="1"/>
</dbReference>
<protein>
    <recommendedName>
        <fullName evidence="1">UPF0276 protein CIK00_14470</fullName>
    </recommendedName>
</protein>
<dbReference type="PANTHER" id="PTHR42194:SF1">
    <property type="entry name" value="UPF0276 PROTEIN HI_1600"/>
    <property type="match status" value="1"/>
</dbReference>
<dbReference type="NCBIfam" id="NF003818">
    <property type="entry name" value="PRK05409.1"/>
    <property type="match status" value="1"/>
</dbReference>
<evidence type="ECO:0000256" key="1">
    <source>
        <dbReference type="HAMAP-Rule" id="MF_00697"/>
    </source>
</evidence>